<proteinExistence type="inferred from homology"/>
<feature type="signal peptide" evidence="4">
    <location>
        <begin position="1"/>
        <end position="23"/>
    </location>
</feature>
<reference evidence="6" key="1">
    <citation type="submission" date="2023-02" db="EMBL/GenBank/DDBJ databases">
        <title>Genome of toxic invasive species Heracleum sosnowskyi carries increased number of genes despite the absence of recent whole-genome duplications.</title>
        <authorList>
            <person name="Schelkunov M."/>
            <person name="Shtratnikova V."/>
            <person name="Makarenko M."/>
            <person name="Klepikova A."/>
            <person name="Omelchenko D."/>
            <person name="Novikova G."/>
            <person name="Obukhova E."/>
            <person name="Bogdanov V."/>
            <person name="Penin A."/>
            <person name="Logacheva M."/>
        </authorList>
    </citation>
    <scope>NUCLEOTIDE SEQUENCE</scope>
    <source>
        <strain evidence="6">Hsosn_3</strain>
        <tissue evidence="6">Leaf</tissue>
    </source>
</reference>
<comment type="caution">
    <text evidence="6">The sequence shown here is derived from an EMBL/GenBank/DDBJ whole genome shotgun (WGS) entry which is preliminary data.</text>
</comment>
<keyword evidence="1 4" id="KW-0732">Signal</keyword>
<comment type="similarity">
    <text evidence="3">Belongs to the PMEI family.</text>
</comment>
<dbReference type="SUPFAM" id="SSF101148">
    <property type="entry name" value="Plant invertase/pectin methylesterase inhibitor"/>
    <property type="match status" value="1"/>
</dbReference>
<dbReference type="InterPro" id="IPR035513">
    <property type="entry name" value="Invertase/methylesterase_inhib"/>
</dbReference>
<evidence type="ECO:0000256" key="4">
    <source>
        <dbReference type="SAM" id="SignalP"/>
    </source>
</evidence>
<gene>
    <name evidence="6" type="ORF">POM88_008715</name>
</gene>
<sequence length="190" mass="20669">MNPTYHSFLFLLSLAFCLVLSYGRLLVLPTSNLTTEACSQSPKKDLCEKIINLDQSNPRKNLNDIAFIAFDQTDKAATTNLEFVSQATAISATAPNDPAQSAVDKAIKICSIEYEHASDAIDGAISALTSGTKGEVIEKFLKDATTSVETCQVNTKGQNGIAMQLDHMNQDLLDHLENALGVFHVYLENN</sequence>
<feature type="chain" id="PRO_5041965716" description="Pectinesterase inhibitor domain-containing protein" evidence="4">
    <location>
        <begin position="24"/>
        <end position="190"/>
    </location>
</feature>
<dbReference type="Proteomes" id="UP001237642">
    <property type="component" value="Unassembled WGS sequence"/>
</dbReference>
<dbReference type="NCBIfam" id="TIGR01614">
    <property type="entry name" value="PME_inhib"/>
    <property type="match status" value="1"/>
</dbReference>
<reference evidence="6" key="2">
    <citation type="submission" date="2023-05" db="EMBL/GenBank/DDBJ databases">
        <authorList>
            <person name="Schelkunov M.I."/>
        </authorList>
    </citation>
    <scope>NUCLEOTIDE SEQUENCE</scope>
    <source>
        <strain evidence="6">Hsosn_3</strain>
        <tissue evidence="6">Leaf</tissue>
    </source>
</reference>
<keyword evidence="2" id="KW-1015">Disulfide bond</keyword>
<dbReference type="PANTHER" id="PTHR36710">
    <property type="entry name" value="PECTINESTERASE INHIBITOR-LIKE"/>
    <property type="match status" value="1"/>
</dbReference>
<dbReference type="EMBL" id="JAUIZM010000002">
    <property type="protein sequence ID" value="KAK1398852.1"/>
    <property type="molecule type" value="Genomic_DNA"/>
</dbReference>
<accession>A0AAD8N7J2</accession>
<evidence type="ECO:0000256" key="3">
    <source>
        <dbReference type="ARBA" id="ARBA00038471"/>
    </source>
</evidence>
<evidence type="ECO:0000313" key="6">
    <source>
        <dbReference type="EMBL" id="KAK1398852.1"/>
    </source>
</evidence>
<feature type="domain" description="Pectinesterase inhibitor" evidence="5">
    <location>
        <begin position="29"/>
        <end position="182"/>
    </location>
</feature>
<evidence type="ECO:0000259" key="5">
    <source>
        <dbReference type="SMART" id="SM00856"/>
    </source>
</evidence>
<organism evidence="6 7">
    <name type="scientific">Heracleum sosnowskyi</name>
    <dbReference type="NCBI Taxonomy" id="360622"/>
    <lineage>
        <taxon>Eukaryota</taxon>
        <taxon>Viridiplantae</taxon>
        <taxon>Streptophyta</taxon>
        <taxon>Embryophyta</taxon>
        <taxon>Tracheophyta</taxon>
        <taxon>Spermatophyta</taxon>
        <taxon>Magnoliopsida</taxon>
        <taxon>eudicotyledons</taxon>
        <taxon>Gunneridae</taxon>
        <taxon>Pentapetalae</taxon>
        <taxon>asterids</taxon>
        <taxon>campanulids</taxon>
        <taxon>Apiales</taxon>
        <taxon>Apiaceae</taxon>
        <taxon>Apioideae</taxon>
        <taxon>apioid superclade</taxon>
        <taxon>Tordylieae</taxon>
        <taxon>Tordyliinae</taxon>
        <taxon>Heracleum</taxon>
    </lineage>
</organism>
<name>A0AAD8N7J2_9APIA</name>
<protein>
    <recommendedName>
        <fullName evidence="5">Pectinesterase inhibitor domain-containing protein</fullName>
    </recommendedName>
</protein>
<dbReference type="InterPro" id="IPR006501">
    <property type="entry name" value="Pectinesterase_inhib_dom"/>
</dbReference>
<evidence type="ECO:0000313" key="7">
    <source>
        <dbReference type="Proteomes" id="UP001237642"/>
    </source>
</evidence>
<dbReference type="PANTHER" id="PTHR36710:SF18">
    <property type="entry name" value="PECTINESTERASE INHIBITOR 5-RELATED"/>
    <property type="match status" value="1"/>
</dbReference>
<evidence type="ECO:0000256" key="2">
    <source>
        <dbReference type="ARBA" id="ARBA00023157"/>
    </source>
</evidence>
<dbReference type="Gene3D" id="1.20.140.40">
    <property type="entry name" value="Invertase/pectin methylesterase inhibitor family protein"/>
    <property type="match status" value="1"/>
</dbReference>
<dbReference type="InterPro" id="IPR052421">
    <property type="entry name" value="PCW_Enzyme_Inhibitor"/>
</dbReference>
<dbReference type="GO" id="GO:0004857">
    <property type="term" value="F:enzyme inhibitor activity"/>
    <property type="evidence" value="ECO:0007669"/>
    <property type="project" value="InterPro"/>
</dbReference>
<evidence type="ECO:0000256" key="1">
    <source>
        <dbReference type="ARBA" id="ARBA00022729"/>
    </source>
</evidence>
<keyword evidence="7" id="KW-1185">Reference proteome</keyword>
<dbReference type="SMART" id="SM00856">
    <property type="entry name" value="PMEI"/>
    <property type="match status" value="1"/>
</dbReference>
<dbReference type="Pfam" id="PF04043">
    <property type="entry name" value="PMEI"/>
    <property type="match status" value="1"/>
</dbReference>
<dbReference type="AlphaFoldDB" id="A0AAD8N7J2"/>